<comment type="cofactor">
    <cofactor evidence="1">
        <name>Mn(2+)</name>
        <dbReference type="ChEBI" id="CHEBI:29035"/>
    </cofactor>
</comment>
<dbReference type="InterPro" id="IPR050386">
    <property type="entry name" value="Glycosyl_hydrolase_5"/>
</dbReference>
<proteinExistence type="inferred from homology"/>
<feature type="chain" id="PRO_5003460599" description="glucan 1,3-beta-glucosidase" evidence="19">
    <location>
        <begin position="23"/>
        <end position="417"/>
    </location>
</feature>
<evidence type="ECO:0000313" key="21">
    <source>
        <dbReference type="EMBL" id="EHA19046.1"/>
    </source>
</evidence>
<evidence type="ECO:0000313" key="22">
    <source>
        <dbReference type="Proteomes" id="UP000009038"/>
    </source>
</evidence>
<evidence type="ECO:0000256" key="8">
    <source>
        <dbReference type="ARBA" id="ARBA00023211"/>
    </source>
</evidence>
<dbReference type="GO" id="GO:0005576">
    <property type="term" value="C:extracellular region"/>
    <property type="evidence" value="ECO:0007669"/>
    <property type="project" value="UniProtKB-SubCell"/>
</dbReference>
<dbReference type="GO" id="GO:0009986">
    <property type="term" value="C:cell surface"/>
    <property type="evidence" value="ECO:0007669"/>
    <property type="project" value="TreeGrafter"/>
</dbReference>
<keyword evidence="6 19" id="KW-0732">Signal</keyword>
<keyword evidence="10 18" id="KW-0326">Glycosidase</keyword>
<comment type="function">
    <text evidence="14">Beta-glucanases participate in the metabolism of beta-glucan, the main structural component of the cell wall. It could also function biosynthetically as a transglycosylase.</text>
</comment>
<evidence type="ECO:0000256" key="10">
    <source>
        <dbReference type="ARBA" id="ARBA00023295"/>
    </source>
</evidence>
<evidence type="ECO:0000256" key="13">
    <source>
        <dbReference type="ARBA" id="ARBA00036824"/>
    </source>
</evidence>
<keyword evidence="12" id="KW-0624">Polysaccharide degradation</keyword>
<comment type="catalytic activity">
    <reaction evidence="13">
        <text>Successive hydrolysis of beta-D-glucose units from the non-reducing ends of (1-&gt;3)-beta-D-glucans, releasing alpha-glucose.</text>
        <dbReference type="EC" id="3.2.1.58"/>
    </reaction>
</comment>
<comment type="caution">
    <text evidence="21">The sequence shown here is derived from an EMBL/GenBank/DDBJ whole genome shotgun (WGS) entry which is preliminary data.</text>
</comment>
<evidence type="ECO:0000256" key="1">
    <source>
        <dbReference type="ARBA" id="ARBA00001936"/>
    </source>
</evidence>
<dbReference type="FunFam" id="3.20.20.80:FF:000033">
    <property type="entry name" value="Glucan 1,3-beta-glucosidase A"/>
    <property type="match status" value="1"/>
</dbReference>
<dbReference type="GO" id="GO:0009251">
    <property type="term" value="P:glucan catabolic process"/>
    <property type="evidence" value="ECO:0007669"/>
    <property type="project" value="TreeGrafter"/>
</dbReference>
<evidence type="ECO:0000256" key="14">
    <source>
        <dbReference type="ARBA" id="ARBA00037254"/>
    </source>
</evidence>
<evidence type="ECO:0000256" key="4">
    <source>
        <dbReference type="ARBA" id="ARBA00011245"/>
    </source>
</evidence>
<feature type="signal peptide" evidence="19">
    <location>
        <begin position="1"/>
        <end position="22"/>
    </location>
</feature>
<dbReference type="Gene3D" id="3.20.20.80">
    <property type="entry name" value="Glycosidases"/>
    <property type="match status" value="1"/>
</dbReference>
<keyword evidence="11" id="KW-0961">Cell wall biogenesis/degradation</keyword>
<evidence type="ECO:0000256" key="6">
    <source>
        <dbReference type="ARBA" id="ARBA00022729"/>
    </source>
</evidence>
<dbReference type="STRING" id="380704.G3YE29"/>
<dbReference type="InterPro" id="IPR017853">
    <property type="entry name" value="GH"/>
</dbReference>
<evidence type="ECO:0000256" key="12">
    <source>
        <dbReference type="ARBA" id="ARBA00023326"/>
    </source>
</evidence>
<keyword evidence="8" id="KW-0464">Manganese</keyword>
<dbReference type="GO" id="GO:0071555">
    <property type="term" value="P:cell wall organization"/>
    <property type="evidence" value="ECO:0007669"/>
    <property type="project" value="UniProtKB-KW"/>
</dbReference>
<evidence type="ECO:0000256" key="19">
    <source>
        <dbReference type="SAM" id="SignalP"/>
    </source>
</evidence>
<reference evidence="21 22" key="1">
    <citation type="journal article" date="2011" name="Genome Res.">
        <title>Comparative genomics of citric-acid-producing Aspergillus niger ATCC 1015 versus enzyme-producing CBS 513.88.</title>
        <authorList>
            <person name="Andersen M.R."/>
            <person name="Salazar M.P."/>
            <person name="Schaap P.J."/>
            <person name="van de Vondervoort P.J."/>
            <person name="Culley D."/>
            <person name="Thykaer J."/>
            <person name="Frisvad J.C."/>
            <person name="Nielsen K.F."/>
            <person name="Albang R."/>
            <person name="Albermann K."/>
            <person name="Berka R.M."/>
            <person name="Braus G.H."/>
            <person name="Braus-Stromeyer S.A."/>
            <person name="Corrochano L.M."/>
            <person name="Dai Z."/>
            <person name="van Dijck P.W."/>
            <person name="Hofmann G."/>
            <person name="Lasure L.L."/>
            <person name="Magnuson J.K."/>
            <person name="Menke H."/>
            <person name="Meijer M."/>
            <person name="Meijer S.L."/>
            <person name="Nielsen J.B."/>
            <person name="Nielsen M.L."/>
            <person name="van Ooyen A.J."/>
            <person name="Pel H.J."/>
            <person name="Poulsen L."/>
            <person name="Samson R.A."/>
            <person name="Stam H."/>
            <person name="Tsang A."/>
            <person name="van den Brink J.M."/>
            <person name="Atkins A."/>
            <person name="Aerts A."/>
            <person name="Shapiro H."/>
            <person name="Pangilinan J."/>
            <person name="Salamov A."/>
            <person name="Lou Y."/>
            <person name="Lindquist E."/>
            <person name="Lucas S."/>
            <person name="Grimwood J."/>
            <person name="Grigoriev I.V."/>
            <person name="Kubicek C.P."/>
            <person name="Martinez D."/>
            <person name="van Peij N.N."/>
            <person name="Roubos J.A."/>
            <person name="Nielsen J."/>
            <person name="Baker S.E."/>
        </authorList>
    </citation>
    <scope>NUCLEOTIDE SEQUENCE [LARGE SCALE GENOMIC DNA]</scope>
    <source>
        <strain evidence="22">ATCC 1015 / CBS 113.46 / FGSC A1144 / LSHB Ac4 / NCTC 3858a / NRRL 328 / USDA 3528.7</strain>
    </source>
</reference>
<gene>
    <name evidence="21" type="ORF">ASPNIDRAFT_202490</name>
</gene>
<evidence type="ECO:0000256" key="18">
    <source>
        <dbReference type="RuleBase" id="RU361153"/>
    </source>
</evidence>
<dbReference type="OrthoDB" id="62120at2759"/>
<evidence type="ECO:0000256" key="5">
    <source>
        <dbReference type="ARBA" id="ARBA00022525"/>
    </source>
</evidence>
<accession>G3YE29</accession>
<dbReference type="SUPFAM" id="SSF51445">
    <property type="entry name" value="(Trans)glycosidases"/>
    <property type="match status" value="1"/>
</dbReference>
<evidence type="ECO:0000256" key="2">
    <source>
        <dbReference type="ARBA" id="ARBA00004613"/>
    </source>
</evidence>
<evidence type="ECO:0000256" key="3">
    <source>
        <dbReference type="ARBA" id="ARBA00005641"/>
    </source>
</evidence>
<dbReference type="PANTHER" id="PTHR31297:SF1">
    <property type="entry name" value="GLUCAN 1,3-BETA-GLUCOSIDASE I_II-RELATED"/>
    <property type="match status" value="1"/>
</dbReference>
<protein>
    <recommendedName>
        <fullName evidence="15">glucan 1,3-beta-glucosidase</fullName>
        <ecNumber evidence="15">3.2.1.58</ecNumber>
    </recommendedName>
    <alternativeName>
        <fullName evidence="17">Exo-1,3-beta-glucanase 1</fullName>
    </alternativeName>
    <alternativeName>
        <fullName evidence="16">Exo-1,3-beta-glucanase A</fullName>
    </alternativeName>
</protein>
<dbReference type="InterPro" id="IPR001547">
    <property type="entry name" value="Glyco_hydro_5"/>
</dbReference>
<dbReference type="EC" id="3.2.1.58" evidence="15"/>
<comment type="subunit">
    <text evidence="4">Monomer.</text>
</comment>
<dbReference type="PANTHER" id="PTHR31297">
    <property type="entry name" value="GLUCAN ENDO-1,6-BETA-GLUCOSIDASE B"/>
    <property type="match status" value="1"/>
</dbReference>
<keyword evidence="7 18" id="KW-0378">Hydrolase</keyword>
<evidence type="ECO:0000256" key="11">
    <source>
        <dbReference type="ARBA" id="ARBA00023316"/>
    </source>
</evidence>
<organism evidence="21 22">
    <name type="scientific">Aspergillus niger (strain ATCC 1015 / CBS 113.46 / FGSC A1144 / LSHB Ac4 / NCTC 3858a / NRRL 328 / USDA 3528.7)</name>
    <dbReference type="NCBI Taxonomy" id="380704"/>
    <lineage>
        <taxon>Eukaryota</taxon>
        <taxon>Fungi</taxon>
        <taxon>Dikarya</taxon>
        <taxon>Ascomycota</taxon>
        <taxon>Pezizomycotina</taxon>
        <taxon>Eurotiomycetes</taxon>
        <taxon>Eurotiomycetidae</taxon>
        <taxon>Eurotiales</taxon>
        <taxon>Aspergillaceae</taxon>
        <taxon>Aspergillus</taxon>
        <taxon>Aspergillus subgen. Circumdati</taxon>
    </lineage>
</organism>
<dbReference type="GO" id="GO:0004338">
    <property type="term" value="F:glucan exo-1,3-beta-glucosidase activity"/>
    <property type="evidence" value="ECO:0007669"/>
    <property type="project" value="UniProtKB-EC"/>
</dbReference>
<comment type="similarity">
    <text evidence="3 18">Belongs to the glycosyl hydrolase 5 (cellulase A) family.</text>
</comment>
<comment type="subcellular location">
    <subcellularLocation>
        <location evidence="2">Secreted</location>
    </subcellularLocation>
</comment>
<dbReference type="Proteomes" id="UP000009038">
    <property type="component" value="Unassembled WGS sequence"/>
</dbReference>
<dbReference type="Pfam" id="PF00150">
    <property type="entry name" value="Cellulase"/>
    <property type="match status" value="1"/>
</dbReference>
<dbReference type="HOGENOM" id="CLU_004624_0_1_1"/>
<dbReference type="AlphaFoldDB" id="G3YE29"/>
<dbReference type="EMBL" id="ACJE01000020">
    <property type="protein sequence ID" value="EHA19046.1"/>
    <property type="molecule type" value="Genomic_DNA"/>
</dbReference>
<feature type="domain" description="Glycoside hydrolase family 5" evidence="20">
    <location>
        <begin position="82"/>
        <end position="316"/>
    </location>
</feature>
<name>G3YE29_ASPNA</name>
<keyword evidence="5" id="KW-0964">Secreted</keyword>
<keyword evidence="9" id="KW-0119">Carbohydrate metabolism</keyword>
<evidence type="ECO:0000256" key="9">
    <source>
        <dbReference type="ARBA" id="ARBA00023277"/>
    </source>
</evidence>
<sequence length="417" mass="45677">MFVESAKKALLALSLLAASAQAVPRYSRRQGASSSFDYKSQIVRGVNLGGWLVTEPWITPSLYDSTGGGAVDEWTLCQILGKDEAQAKLSSHWSSFITQSDFDRMAQAGLNHVRIPIGYWAVAPIDGEPYVSGQIDYLDQAVTWARAAGLKVLVDLHGAPGSQNGFDNSGHRGPIQWQQGDTVNQTMTAFDALARRYAQSDTVTAIEAVNEPNIPGGVNEDGLKNYYYGALADVQRLNPSTTLFMSDGFQPVESWNGFMQGSNVVMDTHHYQVFDTGLLSMSIDDHVKTACSLATQHTMQSDKPVVVGEWTGALTDCAKYLNGVGNAARYDGTYMSTTKYGDCTGKSTGSVADFSADEKANTRRYIEAQLEAYEMKSGWLFWTWKTEGAPGWDMQDLLANQLFPTSPTDRQYPHQCS</sequence>
<evidence type="ECO:0000256" key="15">
    <source>
        <dbReference type="ARBA" id="ARBA00038929"/>
    </source>
</evidence>
<evidence type="ECO:0000256" key="16">
    <source>
        <dbReference type="ARBA" id="ARBA00041261"/>
    </source>
</evidence>
<evidence type="ECO:0000256" key="7">
    <source>
        <dbReference type="ARBA" id="ARBA00022801"/>
    </source>
</evidence>
<evidence type="ECO:0000256" key="17">
    <source>
        <dbReference type="ARBA" id="ARBA00041265"/>
    </source>
</evidence>
<evidence type="ECO:0000259" key="20">
    <source>
        <dbReference type="Pfam" id="PF00150"/>
    </source>
</evidence>